<proteinExistence type="predicted"/>
<keyword evidence="1" id="KW-1133">Transmembrane helix</keyword>
<keyword evidence="1" id="KW-0812">Transmembrane</keyword>
<dbReference type="RefSeq" id="WP_380723309.1">
    <property type="nucleotide sequence ID" value="NZ_JBHTLK010000048.1"/>
</dbReference>
<sequence length="229" mass="25137">MAGGRGGLSAVSVVLLAPALALLGNLATNTVEVSWRWWSLTVWAVVALLVVATVWVEVSRARSRAVDADDDPLDDDPADGEPVIVTSQFLDVDYSRDDVTGSLIPVSGHVLRLVVESRSRRRVVLRSLRPEVVRREPARGRLLPHAGSIRTRAFRLDLSDGAPVLKAFTRQDDFPLWVSRDEPEVIDVRVVNTDGVVSWRLFLDWTVDGRSGSVAVDAGGRPFQTARRP</sequence>
<comment type="caution">
    <text evidence="2">The sequence shown here is derived from an EMBL/GenBank/DDBJ whole genome shotgun (WGS) entry which is preliminary data.</text>
</comment>
<reference evidence="3" key="1">
    <citation type="journal article" date="2019" name="Int. J. Syst. Evol. Microbiol.">
        <title>The Global Catalogue of Microorganisms (GCM) 10K type strain sequencing project: providing services to taxonomists for standard genome sequencing and annotation.</title>
        <authorList>
            <consortium name="The Broad Institute Genomics Platform"/>
            <consortium name="The Broad Institute Genome Sequencing Center for Infectious Disease"/>
            <person name="Wu L."/>
            <person name="Ma J."/>
        </authorList>
    </citation>
    <scope>NUCLEOTIDE SEQUENCE [LARGE SCALE GENOMIC DNA]</scope>
    <source>
        <strain evidence="3">CCUG 60214</strain>
    </source>
</reference>
<keyword evidence="1" id="KW-0472">Membrane</keyword>
<keyword evidence="3" id="KW-1185">Reference proteome</keyword>
<dbReference type="Proteomes" id="UP001597168">
    <property type="component" value="Unassembled WGS sequence"/>
</dbReference>
<evidence type="ECO:0000313" key="2">
    <source>
        <dbReference type="EMBL" id="MFD1147847.1"/>
    </source>
</evidence>
<evidence type="ECO:0000256" key="1">
    <source>
        <dbReference type="SAM" id="Phobius"/>
    </source>
</evidence>
<gene>
    <name evidence="2" type="ORF">ACFQ3T_11980</name>
</gene>
<feature type="transmembrane region" description="Helical" evidence="1">
    <location>
        <begin position="37"/>
        <end position="56"/>
    </location>
</feature>
<organism evidence="2 3">
    <name type="scientific">Saccharothrix hoggarensis</name>
    <dbReference type="NCBI Taxonomy" id="913853"/>
    <lineage>
        <taxon>Bacteria</taxon>
        <taxon>Bacillati</taxon>
        <taxon>Actinomycetota</taxon>
        <taxon>Actinomycetes</taxon>
        <taxon>Pseudonocardiales</taxon>
        <taxon>Pseudonocardiaceae</taxon>
        <taxon>Saccharothrix</taxon>
    </lineage>
</organism>
<evidence type="ECO:0000313" key="3">
    <source>
        <dbReference type="Proteomes" id="UP001597168"/>
    </source>
</evidence>
<name>A0ABW3QSY0_9PSEU</name>
<protein>
    <submittedName>
        <fullName evidence="2">Uncharacterized protein</fullName>
    </submittedName>
</protein>
<dbReference type="EMBL" id="JBHTLK010000048">
    <property type="protein sequence ID" value="MFD1147847.1"/>
    <property type="molecule type" value="Genomic_DNA"/>
</dbReference>
<accession>A0ABW3QSY0</accession>